<comment type="caution">
    <text evidence="1">The sequence shown here is derived from an EMBL/GenBank/DDBJ whole genome shotgun (WGS) entry which is preliminary data.</text>
</comment>
<accession>A0A829PF08</accession>
<dbReference type="AlphaFoldDB" id="A0A829PF08"/>
<protein>
    <submittedName>
        <fullName evidence="1">Uncharacterized protein</fullName>
    </submittedName>
</protein>
<reference evidence="1 2" key="1">
    <citation type="submission" date="2014-01" db="EMBL/GenBank/DDBJ databases">
        <authorList>
            <person name="Zelazny A."/>
            <person name="Olivier K."/>
            <person name="Sampaio E.P."/>
            <person name="Holland S.M."/>
            <person name="Tallon L.J."/>
            <person name="Sadzewicz L.K."/>
            <person name="Sengamalay N."/>
            <person name="Fraser C.M."/>
            <person name="Hine E."/>
            <person name="Shefchek K.A."/>
            <person name="Das S.P."/>
            <person name="Shallom S.J."/>
            <person name="Agrawal S."/>
            <person name="Tettelin H."/>
        </authorList>
    </citation>
    <scope>NUCLEOTIDE SEQUENCE [LARGE SCALE GENOMIC DNA]</scope>
    <source>
        <strain evidence="1 2">MAB_030201_1075</strain>
    </source>
</reference>
<evidence type="ECO:0000313" key="2">
    <source>
        <dbReference type="Proteomes" id="UP000019854"/>
    </source>
</evidence>
<organism evidence="1 2">
    <name type="scientific">Mycobacteroides abscessus MAB_030201_1075</name>
    <dbReference type="NCBI Taxonomy" id="1335410"/>
    <lineage>
        <taxon>Bacteria</taxon>
        <taxon>Bacillati</taxon>
        <taxon>Actinomycetota</taxon>
        <taxon>Actinomycetes</taxon>
        <taxon>Mycobacteriales</taxon>
        <taxon>Mycobacteriaceae</taxon>
        <taxon>Mycobacteroides</taxon>
        <taxon>Mycobacteroides abscessus</taxon>
    </lineage>
</organism>
<gene>
    <name evidence="1" type="ORF">L829_0872</name>
</gene>
<dbReference type="Proteomes" id="UP000019854">
    <property type="component" value="Unassembled WGS sequence"/>
</dbReference>
<evidence type="ECO:0000313" key="1">
    <source>
        <dbReference type="EMBL" id="ETZ87329.1"/>
    </source>
</evidence>
<proteinExistence type="predicted"/>
<sequence length="47" mass="4815">MISSVKPIAGNKPGSLVYNDLVNNLSVVTNMEGDIVTVGYGAYKGAG</sequence>
<name>A0A829PF08_9MYCO</name>
<dbReference type="EMBL" id="JAOX01000001">
    <property type="protein sequence ID" value="ETZ87329.1"/>
    <property type="molecule type" value="Genomic_DNA"/>
</dbReference>